<comment type="subcellular location">
    <subcellularLocation>
        <location evidence="1">Cell membrane</location>
        <topology evidence="1">Multi-pass membrane protein</topology>
    </subcellularLocation>
</comment>
<feature type="transmembrane region" description="Helical" evidence="6">
    <location>
        <begin position="81"/>
        <end position="101"/>
    </location>
</feature>
<dbReference type="PANTHER" id="PTHR12677">
    <property type="entry name" value="GOLGI APPARATUS MEMBRANE PROTEIN TVP38-RELATED"/>
    <property type="match status" value="1"/>
</dbReference>
<keyword evidence="5 6" id="KW-0472">Membrane</keyword>
<proteinExistence type="predicted"/>
<gene>
    <name evidence="8" type="ORF">FGO68_gene5502</name>
</gene>
<accession>A0A8J8NAR6</accession>
<protein>
    <recommendedName>
        <fullName evidence="7">VTT domain-containing protein</fullName>
    </recommendedName>
</protein>
<evidence type="ECO:0000256" key="2">
    <source>
        <dbReference type="ARBA" id="ARBA00022475"/>
    </source>
</evidence>
<keyword evidence="9" id="KW-1185">Reference proteome</keyword>
<evidence type="ECO:0000256" key="4">
    <source>
        <dbReference type="ARBA" id="ARBA00022989"/>
    </source>
</evidence>
<evidence type="ECO:0000256" key="6">
    <source>
        <dbReference type="SAM" id="Phobius"/>
    </source>
</evidence>
<evidence type="ECO:0000256" key="3">
    <source>
        <dbReference type="ARBA" id="ARBA00022692"/>
    </source>
</evidence>
<keyword evidence="3 6" id="KW-0812">Transmembrane</keyword>
<dbReference type="OrthoDB" id="166803at2759"/>
<comment type="caution">
    <text evidence="8">The sequence shown here is derived from an EMBL/GenBank/DDBJ whole genome shotgun (WGS) entry which is preliminary data.</text>
</comment>
<name>A0A8J8NAR6_HALGN</name>
<reference evidence="8" key="1">
    <citation type="submission" date="2019-06" db="EMBL/GenBank/DDBJ databases">
        <authorList>
            <person name="Zheng W."/>
        </authorList>
    </citation>
    <scope>NUCLEOTIDE SEQUENCE</scope>
    <source>
        <strain evidence="8">QDHG01</strain>
    </source>
</reference>
<feature type="transmembrane region" description="Helical" evidence="6">
    <location>
        <begin position="232"/>
        <end position="250"/>
    </location>
</feature>
<evidence type="ECO:0000313" key="8">
    <source>
        <dbReference type="EMBL" id="TNV71276.1"/>
    </source>
</evidence>
<organism evidence="8 9">
    <name type="scientific">Halteria grandinella</name>
    <dbReference type="NCBI Taxonomy" id="5974"/>
    <lineage>
        <taxon>Eukaryota</taxon>
        <taxon>Sar</taxon>
        <taxon>Alveolata</taxon>
        <taxon>Ciliophora</taxon>
        <taxon>Intramacronucleata</taxon>
        <taxon>Spirotrichea</taxon>
        <taxon>Stichotrichia</taxon>
        <taxon>Sporadotrichida</taxon>
        <taxon>Halteriidae</taxon>
        <taxon>Halteria</taxon>
    </lineage>
</organism>
<feature type="transmembrane region" description="Helical" evidence="6">
    <location>
        <begin position="50"/>
        <end position="69"/>
    </location>
</feature>
<dbReference type="AlphaFoldDB" id="A0A8J8NAR6"/>
<dbReference type="PANTHER" id="PTHR12677:SF59">
    <property type="entry name" value="GOLGI APPARATUS MEMBRANE PROTEIN TVP38-RELATED"/>
    <property type="match status" value="1"/>
</dbReference>
<keyword evidence="2" id="KW-1003">Cell membrane</keyword>
<sequence>MKISGKVTLIIIYVVVTFIATASLQTNPLFQQALDNAIKSIQDLGAPGMLFYILVSAVLMTLAIPLQFIDMVVGIIYPLKYAVLVLIGSKLLGAALSFYAANHVLSEDSRRGYTQSTYLKGLQELVRREPLKYGLLIRFSSIPIIIRNYGLAVLPINFAQYMACVFVQSSVSSPFQALAGSQFTSFMEFATSSGSTKVAEPVQLYDFAEGGENAMELKPKIDASPSIGGERLVSMGIVILGMLCSVFTAYKIKRKVEEINKAAEEKTE</sequence>
<feature type="transmembrane region" description="Helical" evidence="6">
    <location>
        <begin position="7"/>
        <end position="30"/>
    </location>
</feature>
<dbReference type="Proteomes" id="UP000785679">
    <property type="component" value="Unassembled WGS sequence"/>
</dbReference>
<evidence type="ECO:0000256" key="1">
    <source>
        <dbReference type="ARBA" id="ARBA00004651"/>
    </source>
</evidence>
<dbReference type="InterPro" id="IPR015414">
    <property type="entry name" value="TMEM64"/>
</dbReference>
<evidence type="ECO:0000256" key="5">
    <source>
        <dbReference type="ARBA" id="ARBA00023136"/>
    </source>
</evidence>
<dbReference type="Pfam" id="PF09335">
    <property type="entry name" value="VTT_dom"/>
    <property type="match status" value="1"/>
</dbReference>
<evidence type="ECO:0000259" key="7">
    <source>
        <dbReference type="Pfam" id="PF09335"/>
    </source>
</evidence>
<keyword evidence="4 6" id="KW-1133">Transmembrane helix</keyword>
<feature type="domain" description="VTT" evidence="7">
    <location>
        <begin position="64"/>
        <end position="181"/>
    </location>
</feature>
<evidence type="ECO:0000313" key="9">
    <source>
        <dbReference type="Proteomes" id="UP000785679"/>
    </source>
</evidence>
<dbReference type="InterPro" id="IPR032816">
    <property type="entry name" value="VTT_dom"/>
</dbReference>
<dbReference type="GO" id="GO:0005886">
    <property type="term" value="C:plasma membrane"/>
    <property type="evidence" value="ECO:0007669"/>
    <property type="project" value="UniProtKB-SubCell"/>
</dbReference>
<dbReference type="EMBL" id="RRYP01030060">
    <property type="protein sequence ID" value="TNV71276.1"/>
    <property type="molecule type" value="Genomic_DNA"/>
</dbReference>